<reference evidence="3" key="1">
    <citation type="submission" date="2020-11" db="EMBL/GenBank/DDBJ databases">
        <authorList>
            <person name="Tran Van P."/>
        </authorList>
    </citation>
    <scope>NUCLEOTIDE SEQUENCE</scope>
</reference>
<feature type="domain" description="DDE-1" evidence="2">
    <location>
        <begin position="29"/>
        <end position="92"/>
    </location>
</feature>
<feature type="compositionally biased region" description="Low complexity" evidence="1">
    <location>
        <begin position="277"/>
        <end position="291"/>
    </location>
</feature>
<proteinExistence type="predicted"/>
<dbReference type="Pfam" id="PF03184">
    <property type="entry name" value="DDE_1"/>
    <property type="match status" value="1"/>
</dbReference>
<evidence type="ECO:0000259" key="2">
    <source>
        <dbReference type="Pfam" id="PF03184"/>
    </source>
</evidence>
<feature type="compositionally biased region" description="Polar residues" evidence="1">
    <location>
        <begin position="297"/>
        <end position="309"/>
    </location>
</feature>
<dbReference type="AlphaFoldDB" id="A0A7R8ZCY6"/>
<feature type="region of interest" description="Disordered" evidence="1">
    <location>
        <begin position="237"/>
        <end position="309"/>
    </location>
</feature>
<dbReference type="GO" id="GO:0003676">
    <property type="term" value="F:nucleic acid binding"/>
    <property type="evidence" value="ECO:0007669"/>
    <property type="project" value="InterPro"/>
</dbReference>
<dbReference type="InterPro" id="IPR004875">
    <property type="entry name" value="DDE_SF_endonuclease_dom"/>
</dbReference>
<sequence length="458" mass="51743">MDDLCRVKLISAVGQKAYKKTEGSGQDNTTVMACVSAAGKALPPVIIYKGANLWTTWKGDNDIPGTFYAASENVWMTGAIFQELFVKFCEKVPYTFTKESFNHKYNTAVKIMNSTYGSTDDTSLKYKNITLRESRLHQDDDVTVKVNKFSNLKTTSSERAISQHRKACDYLLGKLQSKRTCLVKYDVPSVSEEQSYVYLKRIDNVMLQENKNTKKTLRIRPHQSYDFGQKLNKGYLHLNKSNPNTSLHQSTHSMSRYNSPTARLRRLSSAPQRYNPASYSSIKSSQGSAISHHSRHNPNSSKVQKSQKCFSPQTNRADFLFSIGLQSSVPQILTAIVPPGTVPTDDHWRTLAPNNIPKLDISAEKLFKMAGRLKVKLSEPSSSSKCWYRTGHLILSLLSNYSGLQDTQKRQLAHCTKQLLSDVEHGRSCAFANQFPSWLLFSPSLEKQRSKVRRKKCS</sequence>
<evidence type="ECO:0000313" key="3">
    <source>
        <dbReference type="EMBL" id="CAD7203127.1"/>
    </source>
</evidence>
<feature type="compositionally biased region" description="Polar residues" evidence="1">
    <location>
        <begin position="239"/>
        <end position="261"/>
    </location>
</feature>
<name>A0A7R8ZCY6_TIMDO</name>
<gene>
    <name evidence="3" type="ORF">TDIB3V08_LOCUS9303</name>
</gene>
<organism evidence="3">
    <name type="scientific">Timema douglasi</name>
    <name type="common">Walking stick</name>
    <dbReference type="NCBI Taxonomy" id="61478"/>
    <lineage>
        <taxon>Eukaryota</taxon>
        <taxon>Metazoa</taxon>
        <taxon>Ecdysozoa</taxon>
        <taxon>Arthropoda</taxon>
        <taxon>Hexapoda</taxon>
        <taxon>Insecta</taxon>
        <taxon>Pterygota</taxon>
        <taxon>Neoptera</taxon>
        <taxon>Polyneoptera</taxon>
        <taxon>Phasmatodea</taxon>
        <taxon>Timematodea</taxon>
        <taxon>Timematoidea</taxon>
        <taxon>Timematidae</taxon>
        <taxon>Timema</taxon>
    </lineage>
</organism>
<accession>A0A7R8ZCY6</accession>
<dbReference type="EMBL" id="OA570222">
    <property type="protein sequence ID" value="CAD7203127.1"/>
    <property type="molecule type" value="Genomic_DNA"/>
</dbReference>
<evidence type="ECO:0000256" key="1">
    <source>
        <dbReference type="SAM" id="MobiDB-lite"/>
    </source>
</evidence>
<protein>
    <recommendedName>
        <fullName evidence="2">DDE-1 domain-containing protein</fullName>
    </recommendedName>
</protein>